<evidence type="ECO:0000256" key="1">
    <source>
        <dbReference type="SAM" id="Phobius"/>
    </source>
</evidence>
<keyword evidence="3" id="KW-1185">Reference proteome</keyword>
<evidence type="ECO:0000313" key="2">
    <source>
        <dbReference type="EMBL" id="EMB15892.1"/>
    </source>
</evidence>
<protein>
    <submittedName>
        <fullName evidence="2">Membrane protein</fullName>
    </submittedName>
</protein>
<organism evidence="2 3">
    <name type="scientific">Rhodopirellula europaea 6C</name>
    <dbReference type="NCBI Taxonomy" id="1263867"/>
    <lineage>
        <taxon>Bacteria</taxon>
        <taxon>Pseudomonadati</taxon>
        <taxon>Planctomycetota</taxon>
        <taxon>Planctomycetia</taxon>
        <taxon>Pirellulales</taxon>
        <taxon>Pirellulaceae</taxon>
        <taxon>Rhodopirellula</taxon>
    </lineage>
</organism>
<proteinExistence type="predicted"/>
<keyword evidence="1" id="KW-1133">Transmembrane helix</keyword>
<reference evidence="2" key="1">
    <citation type="submission" date="2012-11" db="EMBL/GenBank/DDBJ databases">
        <title>Permanent draft genomes of Rhodopirellula europaea strain SH398 and 6C.</title>
        <authorList>
            <person name="Richter M."/>
            <person name="Richter-Heitmann T."/>
            <person name="Frank C."/>
            <person name="Harder J."/>
            <person name="Glockner F.O."/>
        </authorList>
    </citation>
    <scope>NUCLEOTIDE SEQUENCE</scope>
    <source>
        <strain evidence="2">6C</strain>
    </source>
</reference>
<keyword evidence="1" id="KW-0472">Membrane</keyword>
<sequence>MAPRAVSNDLDVLAIGAFVLAAIAFAFVGTGIRFRRQRFTWLGVAVIGIAIISNLALFSLAD</sequence>
<name>M2AT56_9BACT</name>
<gene>
    <name evidence="2" type="ORF">RE6C_03379</name>
</gene>
<keyword evidence="1" id="KW-0812">Transmembrane</keyword>
<feature type="transmembrane region" description="Helical" evidence="1">
    <location>
        <begin position="12"/>
        <end position="32"/>
    </location>
</feature>
<dbReference type="EMBL" id="ANMO01000153">
    <property type="protein sequence ID" value="EMB15892.1"/>
    <property type="molecule type" value="Genomic_DNA"/>
</dbReference>
<dbReference type="AlphaFoldDB" id="M2AT56"/>
<dbReference type="Proteomes" id="UP000011529">
    <property type="component" value="Unassembled WGS sequence"/>
</dbReference>
<accession>M2AT56</accession>
<evidence type="ECO:0000313" key="3">
    <source>
        <dbReference type="Proteomes" id="UP000011529"/>
    </source>
</evidence>
<comment type="caution">
    <text evidence="2">The sequence shown here is derived from an EMBL/GenBank/DDBJ whole genome shotgun (WGS) entry which is preliminary data.</text>
</comment>
<reference evidence="2" key="2">
    <citation type="journal article" date="2013" name="Mar. Genomics">
        <title>Expression of sulfatases in Rhodopirellula baltica and the diversity of sulfatases in the genus Rhodopirellula.</title>
        <authorList>
            <person name="Wegner C.E."/>
            <person name="Richter-Heitmann T."/>
            <person name="Klindworth A."/>
            <person name="Klockow C."/>
            <person name="Richter M."/>
            <person name="Achstetter T."/>
            <person name="Glockner F.O."/>
            <person name="Harder J."/>
        </authorList>
    </citation>
    <scope>NUCLEOTIDE SEQUENCE [LARGE SCALE GENOMIC DNA]</scope>
    <source>
        <strain evidence="2">6C</strain>
    </source>
</reference>
<feature type="transmembrane region" description="Helical" evidence="1">
    <location>
        <begin position="39"/>
        <end position="61"/>
    </location>
</feature>